<proteinExistence type="predicted"/>
<evidence type="ECO:0008006" key="3">
    <source>
        <dbReference type="Google" id="ProtNLM"/>
    </source>
</evidence>
<evidence type="ECO:0000313" key="1">
    <source>
        <dbReference type="EMBL" id="KGO88945.1"/>
    </source>
</evidence>
<organism evidence="1 2">
    <name type="scientific">Flavobacterium suncheonense GH29-5 = DSM 17707</name>
    <dbReference type="NCBI Taxonomy" id="1121899"/>
    <lineage>
        <taxon>Bacteria</taxon>
        <taxon>Pseudomonadati</taxon>
        <taxon>Bacteroidota</taxon>
        <taxon>Flavobacteriia</taxon>
        <taxon>Flavobacteriales</taxon>
        <taxon>Flavobacteriaceae</taxon>
        <taxon>Flavobacterium</taxon>
    </lineage>
</organism>
<dbReference type="Proteomes" id="UP000030121">
    <property type="component" value="Unassembled WGS sequence"/>
</dbReference>
<comment type="caution">
    <text evidence="1">The sequence shown here is derived from an EMBL/GenBank/DDBJ whole genome shotgun (WGS) entry which is preliminary data.</text>
</comment>
<dbReference type="STRING" id="1121899.GCA_000430025_02233"/>
<name>A0A0A2MKU6_9FLAO</name>
<keyword evidence="2" id="KW-1185">Reference proteome</keyword>
<reference evidence="1 2" key="1">
    <citation type="submission" date="2013-09" db="EMBL/GenBank/DDBJ databases">
        <authorList>
            <person name="Zeng Z."/>
            <person name="Chen C."/>
        </authorList>
    </citation>
    <scope>NUCLEOTIDE SEQUENCE [LARGE SCALE GENOMIC DNA]</scope>
    <source>
        <strain evidence="1 2">GH29-5</strain>
    </source>
</reference>
<dbReference type="EMBL" id="JRLW01000013">
    <property type="protein sequence ID" value="KGO88945.1"/>
    <property type="molecule type" value="Genomic_DNA"/>
</dbReference>
<protein>
    <recommendedName>
        <fullName evidence="3">Phage tail protein</fullName>
    </recommendedName>
</protein>
<gene>
    <name evidence="1" type="ORF">Q764_10055</name>
</gene>
<dbReference type="RefSeq" id="WP_026980652.1">
    <property type="nucleotide sequence ID" value="NZ_AUCZ01000011.1"/>
</dbReference>
<sequence length="119" mass="13339">MSKLILEVEGKKYPLINSTFNSYNRGAGLEAYPTDNTFTVQIKITKLDKVLNDWFYNVAGQTKNGRIVFINDEDEPVYEICFLEGQTSSINGNLNVAQGDYGNDLMVTLTAETIFTNVL</sequence>
<evidence type="ECO:0000313" key="2">
    <source>
        <dbReference type="Proteomes" id="UP000030121"/>
    </source>
</evidence>
<dbReference type="AlphaFoldDB" id="A0A0A2MKU6"/>
<accession>A0A0A2MKU6</accession>